<accession>A0A1F6WP50</accession>
<name>A0A1F6WP50_9BACT</name>
<protein>
    <submittedName>
        <fullName evidence="2">Uncharacterized protein</fullName>
    </submittedName>
</protein>
<dbReference type="Proteomes" id="UP000179448">
    <property type="component" value="Unassembled WGS sequence"/>
</dbReference>
<comment type="caution">
    <text evidence="2">The sequence shown here is derived from an EMBL/GenBank/DDBJ whole genome shotgun (WGS) entry which is preliminary data.</text>
</comment>
<feature type="region of interest" description="Disordered" evidence="1">
    <location>
        <begin position="74"/>
        <end position="95"/>
    </location>
</feature>
<evidence type="ECO:0000313" key="2">
    <source>
        <dbReference type="EMBL" id="OGI83653.1"/>
    </source>
</evidence>
<evidence type="ECO:0000313" key="3">
    <source>
        <dbReference type="Proteomes" id="UP000179448"/>
    </source>
</evidence>
<dbReference type="AlphaFoldDB" id="A0A1F6WP50"/>
<reference evidence="2 3" key="1">
    <citation type="journal article" date="2016" name="Nat. Commun.">
        <title>Thousands of microbial genomes shed light on interconnected biogeochemical processes in an aquifer system.</title>
        <authorList>
            <person name="Anantharaman K."/>
            <person name="Brown C.T."/>
            <person name="Hug L.A."/>
            <person name="Sharon I."/>
            <person name="Castelle C.J."/>
            <person name="Probst A.J."/>
            <person name="Thomas B.C."/>
            <person name="Singh A."/>
            <person name="Wilkins M.J."/>
            <person name="Karaoz U."/>
            <person name="Brodie E.L."/>
            <person name="Williams K.H."/>
            <person name="Hubbard S.S."/>
            <person name="Banfield J.F."/>
        </authorList>
    </citation>
    <scope>NUCLEOTIDE SEQUENCE [LARGE SCALE GENOMIC DNA]</scope>
</reference>
<gene>
    <name evidence="2" type="ORF">A2997_02350</name>
</gene>
<feature type="region of interest" description="Disordered" evidence="1">
    <location>
        <begin position="1"/>
        <end position="26"/>
    </location>
</feature>
<organism evidence="2 3">
    <name type="scientific">Candidatus Nomurabacteria bacterium RIFCSPLOWO2_01_FULL_36_10b</name>
    <dbReference type="NCBI Taxonomy" id="1801766"/>
    <lineage>
        <taxon>Bacteria</taxon>
        <taxon>Candidatus Nomuraibacteriota</taxon>
    </lineage>
</organism>
<feature type="compositionally biased region" description="Polar residues" evidence="1">
    <location>
        <begin position="1"/>
        <end position="13"/>
    </location>
</feature>
<evidence type="ECO:0000256" key="1">
    <source>
        <dbReference type="SAM" id="MobiDB-lite"/>
    </source>
</evidence>
<sequence length="95" mass="10976">MDNNSNEVPNTVPVSGKVPPGGYTSRKKRMEELKRELEELELKESGVRDRNEYNIEKEIFGMFHKGGTSIRNIQNERLENTLPEKDGNKNKRESN</sequence>
<dbReference type="EMBL" id="MFUQ01000014">
    <property type="protein sequence ID" value="OGI83653.1"/>
    <property type="molecule type" value="Genomic_DNA"/>
</dbReference>
<proteinExistence type="predicted"/>